<reference evidence="1" key="1">
    <citation type="submission" date="2019-02" db="EMBL/GenBank/DDBJ databases">
        <authorList>
            <person name="Gruber-Vodicka R. H."/>
            <person name="Seah K. B. B."/>
        </authorList>
    </citation>
    <scope>NUCLEOTIDE SEQUENCE</scope>
    <source>
        <strain evidence="1">BECK_DK161</strain>
    </source>
</reference>
<organism evidence="1">
    <name type="scientific">Candidatus Kentrum sp. DK</name>
    <dbReference type="NCBI Taxonomy" id="2126562"/>
    <lineage>
        <taxon>Bacteria</taxon>
        <taxon>Pseudomonadati</taxon>
        <taxon>Pseudomonadota</taxon>
        <taxon>Gammaproteobacteria</taxon>
        <taxon>Candidatus Kentrum</taxon>
    </lineage>
</organism>
<dbReference type="AlphaFoldDB" id="A0A450T9D0"/>
<gene>
    <name evidence="1" type="ORF">BECKDK2373C_GA0170839_11064</name>
</gene>
<dbReference type="EMBL" id="CAADEY010000106">
    <property type="protein sequence ID" value="VFJ63303.1"/>
    <property type="molecule type" value="Genomic_DNA"/>
</dbReference>
<proteinExistence type="predicted"/>
<evidence type="ECO:0000313" key="1">
    <source>
        <dbReference type="EMBL" id="VFJ63303.1"/>
    </source>
</evidence>
<accession>A0A450T9D0</accession>
<name>A0A450T9D0_9GAMM</name>
<sequence length="30" mass="3643">MRRDMEALTTELIGLPRRERLEMARFLPKL</sequence>
<protein>
    <submittedName>
        <fullName evidence="1">Uncharacterized protein</fullName>
    </submittedName>
</protein>